<keyword evidence="5 7" id="KW-1133">Transmembrane helix</keyword>
<keyword evidence="6 7" id="KW-0472">Membrane</keyword>
<dbReference type="RefSeq" id="WP_045049694.1">
    <property type="nucleotide sequence ID" value="NZ_CP114058.1"/>
</dbReference>
<evidence type="ECO:0000256" key="2">
    <source>
        <dbReference type="ARBA" id="ARBA00006679"/>
    </source>
</evidence>
<proteinExistence type="inferred from homology"/>
<dbReference type="PANTHER" id="PTHR33452">
    <property type="entry name" value="OXIDOREDUCTASE CATD-RELATED"/>
    <property type="match status" value="1"/>
</dbReference>
<keyword evidence="9" id="KW-1185">Reference proteome</keyword>
<organism evidence="8 9">
    <name type="scientific">Rouxiella chamberiensis</name>
    <dbReference type="NCBI Taxonomy" id="1513468"/>
    <lineage>
        <taxon>Bacteria</taxon>
        <taxon>Pseudomonadati</taxon>
        <taxon>Pseudomonadota</taxon>
        <taxon>Gammaproteobacteria</taxon>
        <taxon>Enterobacterales</taxon>
        <taxon>Yersiniaceae</taxon>
        <taxon>Rouxiella</taxon>
    </lineage>
</organism>
<dbReference type="Proteomes" id="UP001164712">
    <property type="component" value="Chromosome"/>
</dbReference>
<feature type="transmembrane region" description="Helical" evidence="7">
    <location>
        <begin position="7"/>
        <end position="25"/>
    </location>
</feature>
<dbReference type="EMBL" id="CP114058">
    <property type="protein sequence ID" value="WAT00572.1"/>
    <property type="molecule type" value="Genomic_DNA"/>
</dbReference>
<evidence type="ECO:0000256" key="6">
    <source>
        <dbReference type="ARBA" id="ARBA00023136"/>
    </source>
</evidence>
<dbReference type="PANTHER" id="PTHR33452:SF1">
    <property type="entry name" value="INNER MEMBRANE PROTEIN YPHA-RELATED"/>
    <property type="match status" value="1"/>
</dbReference>
<dbReference type="Pfam" id="PF07681">
    <property type="entry name" value="DoxX"/>
    <property type="match status" value="1"/>
</dbReference>
<protein>
    <submittedName>
        <fullName evidence="8">DoxX family protein</fullName>
    </submittedName>
</protein>
<accession>A0ABY7HNF8</accession>
<evidence type="ECO:0000256" key="7">
    <source>
        <dbReference type="SAM" id="Phobius"/>
    </source>
</evidence>
<comment type="similarity">
    <text evidence="2">Belongs to the DoxX family.</text>
</comment>
<dbReference type="InterPro" id="IPR051907">
    <property type="entry name" value="DoxX-like_oxidoreductase"/>
</dbReference>
<dbReference type="InterPro" id="IPR032808">
    <property type="entry name" value="DoxX"/>
</dbReference>
<evidence type="ECO:0000313" key="8">
    <source>
        <dbReference type="EMBL" id="WAT00572.1"/>
    </source>
</evidence>
<feature type="transmembrane region" description="Helical" evidence="7">
    <location>
        <begin position="45"/>
        <end position="66"/>
    </location>
</feature>
<feature type="transmembrane region" description="Helical" evidence="7">
    <location>
        <begin position="96"/>
        <end position="113"/>
    </location>
</feature>
<sequence length="144" mass="15615">MNKSSDLAYVVARILAVGLFFASGADKIVHYSDNVALMAQNNVPAFFLPLVVLLEVGGGIAIAFGFLTRFTSIFMAVFSIVAGFLFYQGYSHAHLMVWLKNASCAAGFLLLVVNGPGRWSLDYLIKQKFGNKNNKINGMNKSAA</sequence>
<gene>
    <name evidence="8" type="ORF">O1V66_17050</name>
</gene>
<evidence type="ECO:0000256" key="3">
    <source>
        <dbReference type="ARBA" id="ARBA00022475"/>
    </source>
</evidence>
<evidence type="ECO:0000256" key="5">
    <source>
        <dbReference type="ARBA" id="ARBA00022989"/>
    </source>
</evidence>
<evidence type="ECO:0000313" key="9">
    <source>
        <dbReference type="Proteomes" id="UP001164712"/>
    </source>
</evidence>
<comment type="subcellular location">
    <subcellularLocation>
        <location evidence="1">Cell membrane</location>
        <topology evidence="1">Multi-pass membrane protein</topology>
    </subcellularLocation>
</comment>
<evidence type="ECO:0000256" key="4">
    <source>
        <dbReference type="ARBA" id="ARBA00022692"/>
    </source>
</evidence>
<name>A0ABY7HNF8_9GAMM</name>
<keyword evidence="4 7" id="KW-0812">Transmembrane</keyword>
<reference evidence="8" key="1">
    <citation type="submission" date="2022-12" db="EMBL/GenBank/DDBJ databases">
        <title>Complete genome sequence of an Australian strain of Rouxiella badensis DAR84756 and resolution of the R. badensis DSM100043 and R. chamberiensis DSM28324 genomes.</title>
        <authorList>
            <person name="Paul S."/>
            <person name="Anderson P.J."/>
            <person name="Maynard G."/>
            <person name="Dyall-Smith M."/>
            <person name="Kudinha T."/>
        </authorList>
    </citation>
    <scope>NUCLEOTIDE SEQUENCE</scope>
    <source>
        <strain evidence="8">DSM 28324</strain>
    </source>
</reference>
<keyword evidence="3" id="KW-1003">Cell membrane</keyword>
<evidence type="ECO:0000256" key="1">
    <source>
        <dbReference type="ARBA" id="ARBA00004651"/>
    </source>
</evidence>
<feature type="transmembrane region" description="Helical" evidence="7">
    <location>
        <begin position="73"/>
        <end position="90"/>
    </location>
</feature>